<protein>
    <submittedName>
        <fullName evidence="1">Uncharacterized protein</fullName>
    </submittedName>
</protein>
<dbReference type="PANTHER" id="PTHR43016:SF13">
    <property type="entry name" value="PRESEQUENCE PROTEASE, MITOCHONDRIAL"/>
    <property type="match status" value="1"/>
</dbReference>
<dbReference type="InterPro" id="IPR011249">
    <property type="entry name" value="Metalloenz_LuxS/M16"/>
</dbReference>
<dbReference type="SUPFAM" id="SSF63411">
    <property type="entry name" value="LuxS/MPP-like metallohydrolase"/>
    <property type="match status" value="1"/>
</dbReference>
<comment type="caution">
    <text evidence="1">The sequence shown here is derived from an EMBL/GenBank/DDBJ whole genome shotgun (WGS) entry which is preliminary data.</text>
</comment>
<keyword evidence="2" id="KW-1185">Reference proteome</keyword>
<name>A0AAE1E1K5_9GAST</name>
<evidence type="ECO:0000313" key="1">
    <source>
        <dbReference type="EMBL" id="KAK3790230.1"/>
    </source>
</evidence>
<dbReference type="AlphaFoldDB" id="A0AAE1E1K5"/>
<dbReference type="PANTHER" id="PTHR43016">
    <property type="entry name" value="PRESEQUENCE PROTEASE"/>
    <property type="match status" value="1"/>
</dbReference>
<accession>A0AAE1E1K5</accession>
<sequence length="177" mass="20185">MHTCVHHFGVWMLAGKFCRGLCEKHNLLRGTGDLGTSSMWCRWAGYPESVNMEEIKLYKTLFSDKVEEVPDVFISAMMQTKGKTGAERLHMARDDGNNYTQCYVLHNTDGQHWVPDILENTILCGFENPESLILQETQNELLPSHTYGVLSRGDVAHIISLTHQQLQDLHAEHYDPI</sequence>
<dbReference type="Proteomes" id="UP001283361">
    <property type="component" value="Unassembled WGS sequence"/>
</dbReference>
<dbReference type="GO" id="GO:0004222">
    <property type="term" value="F:metalloendopeptidase activity"/>
    <property type="evidence" value="ECO:0007669"/>
    <property type="project" value="TreeGrafter"/>
</dbReference>
<dbReference type="Gene3D" id="3.30.830.10">
    <property type="entry name" value="Metalloenzyme, LuxS/M16 peptidase-like"/>
    <property type="match status" value="1"/>
</dbReference>
<evidence type="ECO:0000313" key="2">
    <source>
        <dbReference type="Proteomes" id="UP001283361"/>
    </source>
</evidence>
<dbReference type="GO" id="GO:0046872">
    <property type="term" value="F:metal ion binding"/>
    <property type="evidence" value="ECO:0007669"/>
    <property type="project" value="InterPro"/>
</dbReference>
<dbReference type="GO" id="GO:0016485">
    <property type="term" value="P:protein processing"/>
    <property type="evidence" value="ECO:0007669"/>
    <property type="project" value="TreeGrafter"/>
</dbReference>
<dbReference type="EMBL" id="JAWDGP010001552">
    <property type="protein sequence ID" value="KAK3790230.1"/>
    <property type="molecule type" value="Genomic_DNA"/>
</dbReference>
<dbReference type="GO" id="GO:0005759">
    <property type="term" value="C:mitochondrial matrix"/>
    <property type="evidence" value="ECO:0007669"/>
    <property type="project" value="TreeGrafter"/>
</dbReference>
<gene>
    <name evidence="1" type="ORF">RRG08_027445</name>
</gene>
<proteinExistence type="predicted"/>
<organism evidence="1 2">
    <name type="scientific">Elysia crispata</name>
    <name type="common">lettuce slug</name>
    <dbReference type="NCBI Taxonomy" id="231223"/>
    <lineage>
        <taxon>Eukaryota</taxon>
        <taxon>Metazoa</taxon>
        <taxon>Spiralia</taxon>
        <taxon>Lophotrochozoa</taxon>
        <taxon>Mollusca</taxon>
        <taxon>Gastropoda</taxon>
        <taxon>Heterobranchia</taxon>
        <taxon>Euthyneura</taxon>
        <taxon>Panpulmonata</taxon>
        <taxon>Sacoglossa</taxon>
        <taxon>Placobranchoidea</taxon>
        <taxon>Plakobranchidae</taxon>
        <taxon>Elysia</taxon>
    </lineage>
</organism>
<reference evidence="1" key="1">
    <citation type="journal article" date="2023" name="G3 (Bethesda)">
        <title>A reference genome for the long-term kleptoplast-retaining sea slug Elysia crispata morphotype clarki.</title>
        <authorList>
            <person name="Eastman K.E."/>
            <person name="Pendleton A.L."/>
            <person name="Shaikh M.A."/>
            <person name="Suttiyut T."/>
            <person name="Ogas R."/>
            <person name="Tomko P."/>
            <person name="Gavelis G."/>
            <person name="Widhalm J.R."/>
            <person name="Wisecaver J.H."/>
        </authorList>
    </citation>
    <scope>NUCLEOTIDE SEQUENCE</scope>
    <source>
        <strain evidence="1">ECLA1</strain>
    </source>
</reference>